<keyword evidence="9" id="KW-0106">Calcium</keyword>
<evidence type="ECO:0000256" key="10">
    <source>
        <dbReference type="ARBA" id="ARBA00022933"/>
    </source>
</evidence>
<dbReference type="RefSeq" id="WP_011700306.1">
    <property type="nucleotide sequence ID" value="NC_008554.1"/>
</dbReference>
<dbReference type="FunCoup" id="A0LP29">
    <property type="interactions" value="255"/>
</dbReference>
<dbReference type="Gene3D" id="3.40.228.10">
    <property type="entry name" value="Dimethylsulfoxide Reductase, domain 2"/>
    <property type="match status" value="2"/>
</dbReference>
<dbReference type="CDD" id="cd02792">
    <property type="entry name" value="MopB_CT_Formate-Dh-Na-like"/>
    <property type="match status" value="1"/>
</dbReference>
<comment type="cofactor">
    <cofactor evidence="1">
        <name>W-bis(molybdopterin guanine dinucleotide)</name>
        <dbReference type="ChEBI" id="CHEBI:60537"/>
    </cofactor>
</comment>
<feature type="domain" description="4Fe-4S Mo/W bis-MGD-type" evidence="15">
    <location>
        <begin position="47"/>
        <end position="105"/>
    </location>
</feature>
<dbReference type="SMART" id="SM00926">
    <property type="entry name" value="Molybdop_Fe4S4"/>
    <property type="match status" value="1"/>
</dbReference>
<accession>A0LP29</accession>
<dbReference type="eggNOG" id="COG0243">
    <property type="taxonomic scope" value="Bacteria"/>
</dbReference>
<keyword evidence="11 16" id="KW-0560">Oxidoreductase</keyword>
<dbReference type="NCBIfam" id="TIGR01553">
    <property type="entry name" value="formate-DH-alph"/>
    <property type="match status" value="1"/>
</dbReference>
<dbReference type="PANTHER" id="PTHR43598">
    <property type="entry name" value="TUNGSTEN-CONTAINING FORMYLMETHANOFURAN DEHYDROGENASE 2 SUBUNIT B"/>
    <property type="match status" value="1"/>
</dbReference>
<dbReference type="Gene3D" id="2.40.40.20">
    <property type="match status" value="1"/>
</dbReference>
<dbReference type="InterPro" id="IPR006443">
    <property type="entry name" value="Formate-DH-alph_fdnG"/>
</dbReference>
<name>A0LP29_SYNFM</name>
<dbReference type="PROSITE" id="PS51318">
    <property type="entry name" value="TAT"/>
    <property type="match status" value="1"/>
</dbReference>
<evidence type="ECO:0000259" key="15">
    <source>
        <dbReference type="PROSITE" id="PS51669"/>
    </source>
</evidence>
<dbReference type="PANTHER" id="PTHR43598:SF1">
    <property type="entry name" value="FORMATE DEHYDROGENASE-O MAJOR SUBUNIT"/>
    <property type="match status" value="1"/>
</dbReference>
<dbReference type="GO" id="GO:0047111">
    <property type="term" value="F:formate dehydrogenase (cytochrome-c-553) activity"/>
    <property type="evidence" value="ECO:0007669"/>
    <property type="project" value="InterPro"/>
</dbReference>
<keyword evidence="17" id="KW-1185">Reference proteome</keyword>
<dbReference type="Pfam" id="PF04879">
    <property type="entry name" value="Molybdop_Fe4S4"/>
    <property type="match status" value="1"/>
</dbReference>
<dbReference type="GO" id="GO:0042597">
    <property type="term" value="C:periplasmic space"/>
    <property type="evidence" value="ECO:0007669"/>
    <property type="project" value="UniProtKB-SubCell"/>
</dbReference>
<dbReference type="InParanoid" id="A0LP29"/>
<keyword evidence="5" id="KW-0004">4Fe-4S</keyword>
<dbReference type="Pfam" id="PF01568">
    <property type="entry name" value="Molydop_binding"/>
    <property type="match status" value="1"/>
</dbReference>
<comment type="similarity">
    <text evidence="4">Belongs to the prokaryotic molybdopterin-containing oxidoreductase family.</text>
</comment>
<reference evidence="16 17" key="1">
    <citation type="submission" date="2006-10" db="EMBL/GenBank/DDBJ databases">
        <title>Complete sequence of Syntrophobacter fumaroxidans MPOB.</title>
        <authorList>
            <consortium name="US DOE Joint Genome Institute"/>
            <person name="Copeland A."/>
            <person name="Lucas S."/>
            <person name="Lapidus A."/>
            <person name="Barry K."/>
            <person name="Detter J.C."/>
            <person name="Glavina del Rio T."/>
            <person name="Hammon N."/>
            <person name="Israni S."/>
            <person name="Pitluck S."/>
            <person name="Goltsman E.G."/>
            <person name="Martinez M."/>
            <person name="Schmutz J."/>
            <person name="Larimer F."/>
            <person name="Land M."/>
            <person name="Hauser L."/>
            <person name="Kyrpides N."/>
            <person name="Kim E."/>
            <person name="Boone D.R."/>
            <person name="Brockman F."/>
            <person name="Culley D."/>
            <person name="Ferry J."/>
            <person name="Gunsalus R."/>
            <person name="McInerney M.J."/>
            <person name="Morrison M."/>
            <person name="Plugge C."/>
            <person name="Rohlin L."/>
            <person name="Scholten J."/>
            <person name="Sieber J."/>
            <person name="Stams A.J.M."/>
            <person name="Worm P."/>
            <person name="Henstra A.M."/>
            <person name="Richardson P."/>
        </authorList>
    </citation>
    <scope>NUCLEOTIDE SEQUENCE [LARGE SCALE GENOMIC DNA]</scope>
    <source>
        <strain evidence="17">DSM 10017 / MPOB</strain>
    </source>
</reference>
<dbReference type="SUPFAM" id="SSF50692">
    <property type="entry name" value="ADC-like"/>
    <property type="match status" value="1"/>
</dbReference>
<dbReference type="Proteomes" id="UP000001784">
    <property type="component" value="Chromosome"/>
</dbReference>
<dbReference type="Gene3D" id="3.30.200.210">
    <property type="match status" value="1"/>
</dbReference>
<comment type="cofactor">
    <cofactor evidence="2">
        <name>[4Fe-4S] cluster</name>
        <dbReference type="ChEBI" id="CHEBI:49883"/>
    </cofactor>
</comment>
<dbReference type="GO" id="GO:0030151">
    <property type="term" value="F:molybdenum ion binding"/>
    <property type="evidence" value="ECO:0007669"/>
    <property type="project" value="TreeGrafter"/>
</dbReference>
<sequence>MGVTRREFLFISGAMGAGLALSSLGVDMLPVVAYAEGLSKIDKVKSAKEMYSLCYHCAVTCGLICSTDTKTGKIINIEGDPDNPINEGSLCAKGAASLQMSARNENRLTRVLYRKPGGNQWEVKTWDWALTRIAKNIKAVRDKEFIVKNAKGQVVNRVEALAHMGSSKLDNEECWMITTAMRALGLVYLDHQARVCHAPSVASLAESLGRGSMTNHPIDIGNSDCVLVMGGNAAEAHPITFRWAVRAKDKGAKIIHVDPRFTRTSAIADHHAFLRAGTDIAFLGGMIKYILDNNKYFEEYVRNYTNASCSIDEKFSFKDGLFSGYDPAARKYDKSTWVFRLDANGVPEKDPTLKNPRCVLQMMKAHYARYDLEKVSSITGTPVEDLKTIYELYSSTGVRDKAGTILYALGWTQHTVGVQNIRTMTIVQLLLGNIGIAGGGVNALRGQPNVQGSTDQAILAHILPGYLKTPAASLTTLDEYLARNTPKTREPQSANWYQNTPKYMVSLLKSWYGDKAIKENGFAYSYLPKIDDGQDATLLDMIDKMYAGKIKGFTCVGQNPACSNPNAGKTRKALANLDWMVHINIFDNETASFWKGPGMDPKKIKTEVFLLPAAAQMEKAGSMTNTGRWLQWKYTAEKPPGDALSMGDILYRLVMKLKDLYKKEKGTFPDPILDLQWNYADVKGMYDSTAVAKAMNGYFLDDVTVGDKSFKKGECVPGFSYLQADGKTSCGIWIHCGSFTQDGTNLIARRKKDDPTGLGLYPEWAWAWPMNRRILYNRASVDEKGQPWDPRRAVLKWADGKWVGDVPDGPWPPLSDKEKGKLPFIMKPDGVASLFGPGLADGPFPEHYEPLESPLSKSLISAQLSSPVIRIFNSDCDKIAGCDPRFPLVCTTYSCTEHWCTGADTRWQSWLTETMPQAYVEISREFADLRGIENGEKVKVESVRGKVECVAMVTTRLRPLKVGGQTLHQVGITYNYGWLFPKDCGDSANLLTPTAGDPNTGTPEYRAFMVNVTKV</sequence>
<dbReference type="FunFam" id="3.40.228.10:FF:000009">
    <property type="entry name" value="Formate dehydrogenase, alpha subunit, selenocysteine-containing"/>
    <property type="match status" value="1"/>
</dbReference>
<dbReference type="KEGG" id="sfu:Sfum_3510"/>
<keyword evidence="10" id="KW-0712">Selenocysteine</keyword>
<keyword evidence="13" id="KW-0411">Iron-sulfur</keyword>
<dbReference type="GO" id="GO:0009055">
    <property type="term" value="F:electron transfer activity"/>
    <property type="evidence" value="ECO:0007669"/>
    <property type="project" value="InterPro"/>
</dbReference>
<evidence type="ECO:0000256" key="5">
    <source>
        <dbReference type="ARBA" id="ARBA00022485"/>
    </source>
</evidence>
<keyword evidence="8" id="KW-0574">Periplasm</keyword>
<evidence type="ECO:0000256" key="9">
    <source>
        <dbReference type="ARBA" id="ARBA00022837"/>
    </source>
</evidence>
<dbReference type="GO" id="GO:0051539">
    <property type="term" value="F:4 iron, 4 sulfur cluster binding"/>
    <property type="evidence" value="ECO:0007669"/>
    <property type="project" value="UniProtKB-KW"/>
</dbReference>
<dbReference type="OrthoDB" id="9757870at2"/>
<dbReference type="SUPFAM" id="SSF53706">
    <property type="entry name" value="Formate dehydrogenase/DMSO reductase, domains 1-3"/>
    <property type="match status" value="1"/>
</dbReference>
<dbReference type="Gene3D" id="3.40.50.740">
    <property type="match status" value="1"/>
</dbReference>
<evidence type="ECO:0000256" key="11">
    <source>
        <dbReference type="ARBA" id="ARBA00023002"/>
    </source>
</evidence>
<keyword evidence="7" id="KW-0732">Signal</keyword>
<evidence type="ECO:0000256" key="7">
    <source>
        <dbReference type="ARBA" id="ARBA00022729"/>
    </source>
</evidence>
<proteinExistence type="inferred from homology"/>
<keyword evidence="6" id="KW-0479">Metal-binding</keyword>
<evidence type="ECO:0000256" key="1">
    <source>
        <dbReference type="ARBA" id="ARBA00001930"/>
    </source>
</evidence>
<dbReference type="GO" id="GO:0009061">
    <property type="term" value="P:anaerobic respiration"/>
    <property type="evidence" value="ECO:0007669"/>
    <property type="project" value="TreeGrafter"/>
</dbReference>
<dbReference type="eggNOG" id="COG3383">
    <property type="taxonomic scope" value="Bacteria"/>
</dbReference>
<dbReference type="PROSITE" id="PS00932">
    <property type="entry name" value="MOLYBDOPTERIN_PROK_3"/>
    <property type="match status" value="1"/>
</dbReference>
<evidence type="ECO:0000256" key="6">
    <source>
        <dbReference type="ARBA" id="ARBA00022723"/>
    </source>
</evidence>
<dbReference type="InterPro" id="IPR006655">
    <property type="entry name" value="Mopterin_OxRdtase_prok_CS"/>
</dbReference>
<evidence type="ECO:0000313" key="16">
    <source>
        <dbReference type="EMBL" id="ABK19181.1"/>
    </source>
</evidence>
<dbReference type="AlphaFoldDB" id="A0LP29"/>
<keyword evidence="14" id="KW-0826">Tungsten</keyword>
<evidence type="ECO:0000256" key="8">
    <source>
        <dbReference type="ARBA" id="ARBA00022764"/>
    </source>
</evidence>
<dbReference type="PROSITE" id="PS51669">
    <property type="entry name" value="4FE4S_MOW_BIS_MGD"/>
    <property type="match status" value="1"/>
</dbReference>
<dbReference type="InterPro" id="IPR006657">
    <property type="entry name" value="MoPterin_dinucl-bd_dom"/>
</dbReference>
<organism evidence="16 17">
    <name type="scientific">Syntrophobacter fumaroxidans (strain DSM 10017 / MPOB)</name>
    <dbReference type="NCBI Taxonomy" id="335543"/>
    <lineage>
        <taxon>Bacteria</taxon>
        <taxon>Pseudomonadati</taxon>
        <taxon>Thermodesulfobacteriota</taxon>
        <taxon>Syntrophobacteria</taxon>
        <taxon>Syntrophobacterales</taxon>
        <taxon>Syntrophobacteraceae</taxon>
        <taxon>Syntrophobacter</taxon>
    </lineage>
</organism>
<dbReference type="Pfam" id="PF00384">
    <property type="entry name" value="Molybdopterin"/>
    <property type="match status" value="1"/>
</dbReference>
<evidence type="ECO:0000256" key="2">
    <source>
        <dbReference type="ARBA" id="ARBA00001966"/>
    </source>
</evidence>
<dbReference type="InterPro" id="IPR009010">
    <property type="entry name" value="Asp_de-COase-like_dom_sf"/>
</dbReference>
<evidence type="ECO:0000256" key="13">
    <source>
        <dbReference type="ARBA" id="ARBA00023014"/>
    </source>
</evidence>
<evidence type="ECO:0000256" key="12">
    <source>
        <dbReference type="ARBA" id="ARBA00023004"/>
    </source>
</evidence>
<gene>
    <name evidence="16" type="ordered locus">Sfum_3510</name>
</gene>
<dbReference type="EC" id="1.17.1.9" evidence="16"/>
<dbReference type="CDD" id="cd02752">
    <property type="entry name" value="MopB_Formate-Dh-Na-like"/>
    <property type="match status" value="1"/>
</dbReference>
<evidence type="ECO:0000256" key="14">
    <source>
        <dbReference type="ARBA" id="ARBA00023245"/>
    </source>
</evidence>
<dbReference type="EMBL" id="CP000478">
    <property type="protein sequence ID" value="ABK19181.1"/>
    <property type="molecule type" value="Genomic_DNA"/>
</dbReference>
<dbReference type="HOGENOM" id="CLU_000422_1_2_7"/>
<dbReference type="InterPro" id="IPR006311">
    <property type="entry name" value="TAT_signal"/>
</dbReference>
<dbReference type="GO" id="GO:0008863">
    <property type="term" value="F:formate dehydrogenase (NAD+) activity"/>
    <property type="evidence" value="ECO:0007669"/>
    <property type="project" value="UniProtKB-EC"/>
</dbReference>
<dbReference type="InterPro" id="IPR006963">
    <property type="entry name" value="Mopterin_OxRdtase_4Fe-4S_dom"/>
</dbReference>
<evidence type="ECO:0000256" key="3">
    <source>
        <dbReference type="ARBA" id="ARBA00004418"/>
    </source>
</evidence>
<evidence type="ECO:0000256" key="4">
    <source>
        <dbReference type="ARBA" id="ARBA00010312"/>
    </source>
</evidence>
<keyword evidence="12" id="KW-0408">Iron</keyword>
<evidence type="ECO:0000313" key="17">
    <source>
        <dbReference type="Proteomes" id="UP000001784"/>
    </source>
</evidence>
<dbReference type="GO" id="GO:0043546">
    <property type="term" value="F:molybdopterin cofactor binding"/>
    <property type="evidence" value="ECO:0007669"/>
    <property type="project" value="InterPro"/>
</dbReference>
<dbReference type="STRING" id="335543.Sfum_3510"/>
<dbReference type="InterPro" id="IPR006656">
    <property type="entry name" value="Mopterin_OxRdtase"/>
</dbReference>
<protein>
    <submittedName>
        <fullName evidence="16">Formate dehydrogenase alpha subunit</fullName>
        <ecNumber evidence="16">1.17.1.9</ecNumber>
    </submittedName>
</protein>
<comment type="subcellular location">
    <subcellularLocation>
        <location evidence="3">Periplasm</location>
    </subcellularLocation>
</comment>